<evidence type="ECO:0000256" key="2">
    <source>
        <dbReference type="ARBA" id="ARBA00022723"/>
    </source>
</evidence>
<dbReference type="Gene3D" id="1.10.600.10">
    <property type="entry name" value="Farnesyl Diphosphate Synthase"/>
    <property type="match status" value="2"/>
</dbReference>
<dbReference type="PANTHER" id="PTHR12001:SF72">
    <property type="entry name" value="THIJ_PFPI FAMILY PROTEIN (AFU_ORTHOLOGUE AFUA_3G01210)-RELATED"/>
    <property type="match status" value="1"/>
</dbReference>
<dbReference type="AlphaFoldDB" id="A0AAN7CMS6"/>
<keyword evidence="2" id="KW-0479">Metal-binding</keyword>
<dbReference type="InterPro" id="IPR000092">
    <property type="entry name" value="Polyprenyl_synt"/>
</dbReference>
<dbReference type="GO" id="GO:0004659">
    <property type="term" value="F:prenyltransferase activity"/>
    <property type="evidence" value="ECO:0007669"/>
    <property type="project" value="InterPro"/>
</dbReference>
<evidence type="ECO:0000256" key="3">
    <source>
        <dbReference type="ARBA" id="ARBA00022842"/>
    </source>
</evidence>
<feature type="region of interest" description="Disordered" evidence="4">
    <location>
        <begin position="1"/>
        <end position="26"/>
    </location>
</feature>
<evidence type="ECO:0000256" key="1">
    <source>
        <dbReference type="ARBA" id="ARBA00022679"/>
    </source>
</evidence>
<dbReference type="Proteomes" id="UP001303647">
    <property type="component" value="Unassembled WGS sequence"/>
</dbReference>
<gene>
    <name evidence="5" type="ORF">C7999DRAFT_43842</name>
</gene>
<proteinExistence type="predicted"/>
<dbReference type="Pfam" id="PF19086">
    <property type="entry name" value="Terpene_syn_C_2"/>
    <property type="match status" value="1"/>
</dbReference>
<dbReference type="SUPFAM" id="SSF48576">
    <property type="entry name" value="Terpenoid synthases"/>
    <property type="match status" value="2"/>
</dbReference>
<dbReference type="InterPro" id="IPR008949">
    <property type="entry name" value="Isoprenoid_synthase_dom_sf"/>
</dbReference>
<accession>A0AAN7CMS6</accession>
<keyword evidence="1" id="KW-0808">Transferase</keyword>
<reference evidence="5" key="1">
    <citation type="journal article" date="2023" name="Mol. Phylogenet. Evol.">
        <title>Genome-scale phylogeny and comparative genomics of the fungal order Sordariales.</title>
        <authorList>
            <person name="Hensen N."/>
            <person name="Bonometti L."/>
            <person name="Westerberg I."/>
            <person name="Brannstrom I.O."/>
            <person name="Guillou S."/>
            <person name="Cros-Aarteil S."/>
            <person name="Calhoun S."/>
            <person name="Haridas S."/>
            <person name="Kuo A."/>
            <person name="Mondo S."/>
            <person name="Pangilinan J."/>
            <person name="Riley R."/>
            <person name="LaButti K."/>
            <person name="Andreopoulos B."/>
            <person name="Lipzen A."/>
            <person name="Chen C."/>
            <person name="Yan M."/>
            <person name="Daum C."/>
            <person name="Ng V."/>
            <person name="Clum A."/>
            <person name="Steindorff A."/>
            <person name="Ohm R.A."/>
            <person name="Martin F."/>
            <person name="Silar P."/>
            <person name="Natvig D.O."/>
            <person name="Lalanne C."/>
            <person name="Gautier V."/>
            <person name="Ament-Velasquez S.L."/>
            <person name="Kruys A."/>
            <person name="Hutchinson M.I."/>
            <person name="Powell A.J."/>
            <person name="Barry K."/>
            <person name="Miller A.N."/>
            <person name="Grigoriev I.V."/>
            <person name="Debuchy R."/>
            <person name="Gladieux P."/>
            <person name="Hiltunen Thoren M."/>
            <person name="Johannesson H."/>
        </authorList>
    </citation>
    <scope>NUCLEOTIDE SEQUENCE</scope>
    <source>
        <strain evidence="5">CBS 359.72</strain>
    </source>
</reference>
<dbReference type="GO" id="GO:0043386">
    <property type="term" value="P:mycotoxin biosynthetic process"/>
    <property type="evidence" value="ECO:0007669"/>
    <property type="project" value="UniProtKB-ARBA"/>
</dbReference>
<dbReference type="Pfam" id="PF00348">
    <property type="entry name" value="polyprenyl_synt"/>
    <property type="match status" value="1"/>
</dbReference>
<dbReference type="PANTHER" id="PTHR12001">
    <property type="entry name" value="GERANYLGERANYL PYROPHOSPHATE SYNTHASE"/>
    <property type="match status" value="1"/>
</dbReference>
<dbReference type="GO" id="GO:0046872">
    <property type="term" value="F:metal ion binding"/>
    <property type="evidence" value="ECO:0007669"/>
    <property type="project" value="UniProtKB-KW"/>
</dbReference>
<evidence type="ECO:0000313" key="6">
    <source>
        <dbReference type="Proteomes" id="UP001303647"/>
    </source>
</evidence>
<feature type="compositionally biased region" description="Polar residues" evidence="4">
    <location>
        <begin position="8"/>
        <end position="26"/>
    </location>
</feature>
<dbReference type="GO" id="GO:0008299">
    <property type="term" value="P:isoprenoid biosynthetic process"/>
    <property type="evidence" value="ECO:0007669"/>
    <property type="project" value="InterPro"/>
</dbReference>
<keyword evidence="3" id="KW-0460">Magnesium</keyword>
<sequence>MPWKSAASEGSTKINATISKSPGSNSDTSYLSYPNSRLIDPPTYGTATNSPCANLSFRVHQNASLADGGALRAQKDWQCLFGSLPLSFSGNIRSNHNLVSGYIVAYFVEVAFIIDDVIDTAGSLMAVGAPYIADVLTACDVIEKGGDMDRSACSPTTKLMVGIGKSMIDIDSERAKDAFRWIKRTLNTMFSHPSGNSRTRDFDEYLKYKRTNFASHAMFGGMIFGMGLSIPEDQQQTCYELAQPLYLHFALANDCHSWERDLKVASDRGQTFVANAIWILMNKHSMTCDEAKAACCERASQYAAKYEQAVEATKPGDDLCQDAKLLLERLKLVICGSNVRALQRYSYPADRNLNATQVKMAEALWVEKKTMDLEHDKQRFTDDAVKHLEVKTNGAPCNGAVAKEALANGAITKNAFLAAVRDVPSLSTKVLEAPSRYIDSLPGKGIRNHTIMALNAWFNLPPREIAIISRITDLLHGASLMLDDIQDSSQLRRGKPAAHLVFGPMQTINSAGYRFLAALVEVRKLDELQDLYVGQSHDLSWTCNLECPTEEEYLAMVDSKTAGLFRMFARMLDVLSNSPTKPNVTLLTRFMTLLGRLFQIRDDYMNLTSADYAKQKGFCEDLDEGKYSLAVIHALGRCKDTGTSTTSDTKDGLHTAVIQNLLSQRRVSGSMSLDQKRLFLEYLKDGGSLEYVRRAVDALQGELRSMAEQMNMRENESLRVLMEMLRV</sequence>
<dbReference type="InterPro" id="IPR033749">
    <property type="entry name" value="Polyprenyl_synt_CS"/>
</dbReference>
<dbReference type="PROSITE" id="PS00723">
    <property type="entry name" value="POLYPRENYL_SYNTHASE_1"/>
    <property type="match status" value="1"/>
</dbReference>
<evidence type="ECO:0000256" key="4">
    <source>
        <dbReference type="SAM" id="MobiDB-lite"/>
    </source>
</evidence>
<protein>
    <submittedName>
        <fullName evidence="5">Isoprenoid synthase domain-containing protein</fullName>
    </submittedName>
</protein>
<reference evidence="5" key="2">
    <citation type="submission" date="2023-05" db="EMBL/GenBank/DDBJ databases">
        <authorList>
            <consortium name="Lawrence Berkeley National Laboratory"/>
            <person name="Steindorff A."/>
            <person name="Hensen N."/>
            <person name="Bonometti L."/>
            <person name="Westerberg I."/>
            <person name="Brannstrom I.O."/>
            <person name="Guillou S."/>
            <person name="Cros-Aarteil S."/>
            <person name="Calhoun S."/>
            <person name="Haridas S."/>
            <person name="Kuo A."/>
            <person name="Mondo S."/>
            <person name="Pangilinan J."/>
            <person name="Riley R."/>
            <person name="Labutti K."/>
            <person name="Andreopoulos B."/>
            <person name="Lipzen A."/>
            <person name="Chen C."/>
            <person name="Yanf M."/>
            <person name="Daum C."/>
            <person name="Ng V."/>
            <person name="Clum A."/>
            <person name="Ohm R."/>
            <person name="Martin F."/>
            <person name="Silar P."/>
            <person name="Natvig D."/>
            <person name="Lalanne C."/>
            <person name="Gautier V."/>
            <person name="Ament-Velasquez S.L."/>
            <person name="Kruys A."/>
            <person name="Hutchinson M.I."/>
            <person name="Powell A.J."/>
            <person name="Barry K."/>
            <person name="Miller A.N."/>
            <person name="Grigoriev I.V."/>
            <person name="Debuchy R."/>
            <person name="Gladieux P."/>
            <person name="Thoren M.H."/>
            <person name="Johannesson H."/>
        </authorList>
    </citation>
    <scope>NUCLEOTIDE SEQUENCE</scope>
    <source>
        <strain evidence="5">CBS 359.72</strain>
    </source>
</reference>
<comment type="caution">
    <text evidence="5">The sequence shown here is derived from an EMBL/GenBank/DDBJ whole genome shotgun (WGS) entry which is preliminary data.</text>
</comment>
<dbReference type="PROSITE" id="PS00444">
    <property type="entry name" value="POLYPRENYL_SYNTHASE_2"/>
    <property type="match status" value="1"/>
</dbReference>
<organism evidence="5 6">
    <name type="scientific">Corynascus novoguineensis</name>
    <dbReference type="NCBI Taxonomy" id="1126955"/>
    <lineage>
        <taxon>Eukaryota</taxon>
        <taxon>Fungi</taxon>
        <taxon>Dikarya</taxon>
        <taxon>Ascomycota</taxon>
        <taxon>Pezizomycotina</taxon>
        <taxon>Sordariomycetes</taxon>
        <taxon>Sordariomycetidae</taxon>
        <taxon>Sordariales</taxon>
        <taxon>Chaetomiaceae</taxon>
        <taxon>Corynascus</taxon>
    </lineage>
</organism>
<dbReference type="GO" id="GO:0046165">
    <property type="term" value="P:alcohol biosynthetic process"/>
    <property type="evidence" value="ECO:0007669"/>
    <property type="project" value="UniProtKB-ARBA"/>
</dbReference>
<evidence type="ECO:0000313" key="5">
    <source>
        <dbReference type="EMBL" id="KAK4244526.1"/>
    </source>
</evidence>
<name>A0AAN7CMS6_9PEZI</name>
<dbReference type="EMBL" id="MU857735">
    <property type="protein sequence ID" value="KAK4244526.1"/>
    <property type="molecule type" value="Genomic_DNA"/>
</dbReference>
<keyword evidence="6" id="KW-1185">Reference proteome</keyword>